<feature type="non-terminal residue" evidence="2">
    <location>
        <position position="1"/>
    </location>
</feature>
<dbReference type="PROSITE" id="PS50017">
    <property type="entry name" value="DEATH_DOMAIN"/>
    <property type="match status" value="1"/>
</dbReference>
<sequence length="217" mass="25601">VERKIEDSYNSIIAKLKSHSVNEESFIKIKDNFLKEIDSPRRLLLISSLADLIDLFERRLLIYSHDIRLITKIIDLCNIEKIEELIEHHKLLMEYNYSCGPIDYKEDNTRHEKIISDHNIPWDVIEFISNRIGDSWKEMAYELQFKAGEIDFTDENLENCVKKSQEILRKYNDRSQGCKRGRLISALSNIRRKLLRDDVEQMLMTSCINCRLASGSY</sequence>
<evidence type="ECO:0000259" key="1">
    <source>
        <dbReference type="PROSITE" id="PS50017"/>
    </source>
</evidence>
<dbReference type="AlphaFoldDB" id="A0A0V0GA87"/>
<dbReference type="CDD" id="cd01670">
    <property type="entry name" value="Death"/>
    <property type="match status" value="1"/>
</dbReference>
<dbReference type="GO" id="GO:0007165">
    <property type="term" value="P:signal transduction"/>
    <property type="evidence" value="ECO:0007669"/>
    <property type="project" value="InterPro"/>
</dbReference>
<dbReference type="Gene3D" id="1.10.533.10">
    <property type="entry name" value="Death Domain, Fas"/>
    <property type="match status" value="1"/>
</dbReference>
<feature type="domain" description="Death" evidence="1">
    <location>
        <begin position="121"/>
        <end position="203"/>
    </location>
</feature>
<protein>
    <recommendedName>
        <fullName evidence="1">Death domain-containing protein</fullName>
    </recommendedName>
</protein>
<dbReference type="InterPro" id="IPR011029">
    <property type="entry name" value="DEATH-like_dom_sf"/>
</dbReference>
<dbReference type="InterPro" id="IPR000488">
    <property type="entry name" value="Death_dom"/>
</dbReference>
<evidence type="ECO:0000313" key="2">
    <source>
        <dbReference type="EMBL" id="JAP04839.1"/>
    </source>
</evidence>
<name>A0A0V0GA87_TRIDM</name>
<reference evidence="2" key="1">
    <citation type="journal article" date="2018" name="J. Proteomics">
        <title>Exploring the molecular complexity of Triatoma dimidiata sialome.</title>
        <authorList>
            <person name="Santiago P.B."/>
            <person name="de Araujo C.N."/>
            <person name="Charneau S."/>
            <person name="Bastos I.M.D."/>
            <person name="Assumpcao T.C.F."/>
            <person name="Queiroz R.M.L."/>
            <person name="Praca Y.R."/>
            <person name="Cordeiro T.M."/>
            <person name="Garcia C.H.S."/>
            <person name="da Silva I.G."/>
            <person name="Raiol T."/>
            <person name="Motta F.N."/>
            <person name="de Araujo Oliveira J.V."/>
            <person name="de Sousa M.V."/>
            <person name="Ribeiro J.M.C."/>
            <person name="de Santana J.M."/>
        </authorList>
    </citation>
    <scope>NUCLEOTIDE SEQUENCE</scope>
    <source>
        <strain evidence="2">Santander</strain>
        <tissue evidence="2">Salivary glands</tissue>
    </source>
</reference>
<dbReference type="SUPFAM" id="SSF47986">
    <property type="entry name" value="DEATH domain"/>
    <property type="match status" value="1"/>
</dbReference>
<proteinExistence type="predicted"/>
<dbReference type="EMBL" id="GECL01001285">
    <property type="protein sequence ID" value="JAP04839.1"/>
    <property type="molecule type" value="Transcribed_RNA"/>
</dbReference>
<dbReference type="Pfam" id="PF00531">
    <property type="entry name" value="Death"/>
    <property type="match status" value="1"/>
</dbReference>
<accession>A0A0V0GA87</accession>
<organism evidence="2">
    <name type="scientific">Triatoma dimidiata</name>
    <name type="common">Kissing bug</name>
    <name type="synonym">Meccus dimidiatus</name>
    <dbReference type="NCBI Taxonomy" id="72491"/>
    <lineage>
        <taxon>Eukaryota</taxon>
        <taxon>Metazoa</taxon>
        <taxon>Ecdysozoa</taxon>
        <taxon>Arthropoda</taxon>
        <taxon>Hexapoda</taxon>
        <taxon>Insecta</taxon>
        <taxon>Pterygota</taxon>
        <taxon>Neoptera</taxon>
        <taxon>Paraneoptera</taxon>
        <taxon>Hemiptera</taxon>
        <taxon>Heteroptera</taxon>
        <taxon>Panheteroptera</taxon>
        <taxon>Cimicomorpha</taxon>
        <taxon>Reduviidae</taxon>
        <taxon>Triatominae</taxon>
        <taxon>Triatoma</taxon>
    </lineage>
</organism>